<feature type="domain" description="Pyridoxamine 5'-phosphate oxidase N-terminal" evidence="1">
    <location>
        <begin position="35"/>
        <end position="151"/>
    </location>
</feature>
<dbReference type="InterPro" id="IPR011576">
    <property type="entry name" value="Pyridox_Oxase_N"/>
</dbReference>
<dbReference type="AlphaFoldDB" id="A0A1C6RIV2"/>
<dbReference type="NCBIfam" id="TIGR04025">
    <property type="entry name" value="PPOX_FMN_DR2398"/>
    <property type="match status" value="1"/>
</dbReference>
<evidence type="ECO:0000259" key="1">
    <source>
        <dbReference type="Pfam" id="PF01243"/>
    </source>
</evidence>
<evidence type="ECO:0000313" key="2">
    <source>
        <dbReference type="EMBL" id="SCL17047.1"/>
    </source>
</evidence>
<keyword evidence="3" id="KW-1185">Reference proteome</keyword>
<dbReference type="EMBL" id="FMHU01000001">
    <property type="protein sequence ID" value="SCL17047.1"/>
    <property type="molecule type" value="Genomic_DNA"/>
</dbReference>
<proteinExistence type="predicted"/>
<dbReference type="SUPFAM" id="SSF50475">
    <property type="entry name" value="FMN-binding split barrel"/>
    <property type="match status" value="1"/>
</dbReference>
<dbReference type="Pfam" id="PF01243">
    <property type="entry name" value="PNPOx_N"/>
    <property type="match status" value="1"/>
</dbReference>
<name>A0A1C6RIV2_9ACTN</name>
<dbReference type="InterPro" id="IPR024029">
    <property type="entry name" value="Pyridox_Oxase_FMN-dep"/>
</dbReference>
<dbReference type="Gene3D" id="2.30.110.10">
    <property type="entry name" value="Electron Transport, Fmn-binding Protein, Chain A"/>
    <property type="match status" value="1"/>
</dbReference>
<dbReference type="Proteomes" id="UP000198906">
    <property type="component" value="Unassembled WGS sequence"/>
</dbReference>
<dbReference type="InterPro" id="IPR012349">
    <property type="entry name" value="Split_barrel_FMN-bd"/>
</dbReference>
<dbReference type="RefSeq" id="WP_091455462.1">
    <property type="nucleotide sequence ID" value="NZ_FMHU01000001.1"/>
</dbReference>
<dbReference type="PANTHER" id="PTHR42815:SF2">
    <property type="entry name" value="FAD-BINDING, PUTATIVE (AFU_ORTHOLOGUE AFUA_6G07600)-RELATED"/>
    <property type="match status" value="1"/>
</dbReference>
<reference evidence="3" key="1">
    <citation type="submission" date="2016-06" db="EMBL/GenBank/DDBJ databases">
        <authorList>
            <person name="Varghese N."/>
        </authorList>
    </citation>
    <scope>NUCLEOTIDE SEQUENCE [LARGE SCALE GENOMIC DNA]</scope>
    <source>
        <strain evidence="3">DSM 46123</strain>
    </source>
</reference>
<dbReference type="STRING" id="47866.GA0074694_1874"/>
<organism evidence="2 3">
    <name type="scientific">Micromonospora inyonensis</name>
    <dbReference type="NCBI Taxonomy" id="47866"/>
    <lineage>
        <taxon>Bacteria</taxon>
        <taxon>Bacillati</taxon>
        <taxon>Actinomycetota</taxon>
        <taxon>Actinomycetes</taxon>
        <taxon>Micromonosporales</taxon>
        <taxon>Micromonosporaceae</taxon>
        <taxon>Micromonospora</taxon>
    </lineage>
</organism>
<evidence type="ECO:0000313" key="3">
    <source>
        <dbReference type="Proteomes" id="UP000198906"/>
    </source>
</evidence>
<gene>
    <name evidence="2" type="ORF">GA0074694_1874</name>
</gene>
<sequence>MTTEITAPEELRELLGEPNARAVAKERRVLHELDRQWLAASPFCLIATSGSDGSCNVSPKGDPPGFTLVLDDRTIVVPERPGNRRADGFHNILENPHVGLVFLVPGRSDTLRINGRATLVRDAPYFDRMVVQGHRPQLAIVVEVEQVFYHCAKAFLRSELWRPETWQPDALPSRPRIVKAVEAPDMELAALKRHYGPDYARTMYAWPVQPTPVPPAVT</sequence>
<dbReference type="PANTHER" id="PTHR42815">
    <property type="entry name" value="FAD-BINDING, PUTATIVE (AFU_ORTHOLOGUE AFUA_6G07600)-RELATED"/>
    <property type="match status" value="1"/>
</dbReference>
<protein>
    <recommendedName>
        <fullName evidence="1">Pyridoxamine 5'-phosphate oxidase N-terminal domain-containing protein</fullName>
    </recommendedName>
</protein>
<accession>A0A1C6RIV2</accession>